<keyword evidence="5 11" id="KW-0479">Metal-binding</keyword>
<evidence type="ECO:0000256" key="8">
    <source>
        <dbReference type="ARBA" id="ARBA00022833"/>
    </source>
</evidence>
<dbReference type="KEGG" id="mus:103985649"/>
<keyword evidence="16" id="KW-1185">Reference proteome</keyword>
<evidence type="ECO:0000256" key="7">
    <source>
        <dbReference type="ARBA" id="ARBA00022786"/>
    </source>
</evidence>
<feature type="transmembrane region" description="Helical" evidence="11">
    <location>
        <begin position="216"/>
        <end position="234"/>
    </location>
</feature>
<dbReference type="InterPro" id="IPR017907">
    <property type="entry name" value="Znf_RING_CS"/>
</dbReference>
<evidence type="ECO:0000259" key="13">
    <source>
        <dbReference type="PROSITE" id="PS50089"/>
    </source>
</evidence>
<dbReference type="Gramene" id="Ma05_t23160.2">
    <property type="protein sequence ID" value="Ma05_p23160.2"/>
    <property type="gene ID" value="Ma05_g23160"/>
</dbReference>
<dbReference type="GO" id="GO:0061630">
    <property type="term" value="F:ubiquitin protein ligase activity"/>
    <property type="evidence" value="ECO:0000318"/>
    <property type="project" value="GO_Central"/>
</dbReference>
<dbReference type="PROSITE" id="PS00518">
    <property type="entry name" value="ZF_RING_1"/>
    <property type="match status" value="1"/>
</dbReference>
<keyword evidence="6 10" id="KW-0863">Zinc-finger</keyword>
<comment type="domain">
    <text evidence="11">The RING-type zinc finger domain is responsible for E3 ligase activity.</text>
</comment>
<dbReference type="AlphaFoldDB" id="A0A804J7M2"/>
<comment type="caution">
    <text evidence="11">Lacks conserved residue(s) required for the propagation of feature annotation.</text>
</comment>
<evidence type="ECO:0000256" key="10">
    <source>
        <dbReference type="PROSITE-ProRule" id="PRU00175"/>
    </source>
</evidence>
<sequence>MDAHRVAEAPLPTAERRCSDEPRNKCETDAGAQASASACFDCNICLDFAVEPVVTLCGHLYCWPCIYRWLQQADGAAPQQCPVCKAALHHDALVPLYGGGRHGAKKPRPDLELPRRPPPAHPPSPGANEEQRYPETRPHSRRHHQHPNHGWEYTSGATRVIHSTAGGLLGGLVMAVLPWVFRNQEWPGIYYSSPYHMGGDVGSGRLRRQEMELKRSLHQIWLFLVCCAVVCLLLF</sequence>
<dbReference type="GO" id="GO:0008270">
    <property type="term" value="F:zinc ion binding"/>
    <property type="evidence" value="ECO:0007669"/>
    <property type="project" value="UniProtKB-KW"/>
</dbReference>
<dbReference type="EnsemblPlants" id="Ma05_t23160.1">
    <property type="protein sequence ID" value="Ma05_p23160.1"/>
    <property type="gene ID" value="Ma05_g23160"/>
</dbReference>
<keyword evidence="9 11" id="KW-0472">Membrane</keyword>
<dbReference type="PROSITE" id="PS50089">
    <property type="entry name" value="ZF_RING_2"/>
    <property type="match status" value="1"/>
</dbReference>
<dbReference type="InterPro" id="IPR013083">
    <property type="entry name" value="Znf_RING/FYVE/PHD"/>
</dbReference>
<dbReference type="SUPFAM" id="SSF57850">
    <property type="entry name" value="RING/U-box"/>
    <property type="match status" value="1"/>
</dbReference>
<dbReference type="EnsemblPlants" id="Ma05_t23160.2">
    <property type="protein sequence ID" value="Ma05_p23160.2"/>
    <property type="gene ID" value="Ma05_g23160"/>
</dbReference>
<dbReference type="Pfam" id="PF00097">
    <property type="entry name" value="zf-C3HC4"/>
    <property type="match status" value="1"/>
</dbReference>
<evidence type="ECO:0000256" key="3">
    <source>
        <dbReference type="ARBA" id="ARBA00004906"/>
    </source>
</evidence>
<comment type="pathway">
    <text evidence="3 11">Protein modification; protein ubiquitination.</text>
</comment>
<evidence type="ECO:0000313" key="15">
    <source>
        <dbReference type="EnsemblPlants" id="Ma05_p23160.1"/>
    </source>
</evidence>
<organism evidence="15 16">
    <name type="scientific">Musa acuminata subsp. malaccensis</name>
    <name type="common">Wild banana</name>
    <name type="synonym">Musa malaccensis</name>
    <dbReference type="NCBI Taxonomy" id="214687"/>
    <lineage>
        <taxon>Eukaryota</taxon>
        <taxon>Viridiplantae</taxon>
        <taxon>Streptophyta</taxon>
        <taxon>Embryophyta</taxon>
        <taxon>Tracheophyta</taxon>
        <taxon>Spermatophyta</taxon>
        <taxon>Magnoliopsida</taxon>
        <taxon>Liliopsida</taxon>
        <taxon>Zingiberales</taxon>
        <taxon>Musaceae</taxon>
        <taxon>Musa</taxon>
    </lineage>
</organism>
<protein>
    <recommendedName>
        <fullName evidence="11">E3 ubiquitin-protein ligase RMA</fullName>
        <ecNumber evidence="11">2.3.2.27</ecNumber>
    </recommendedName>
    <alternativeName>
        <fullName evidence="11">Protein RING membrane-anchor</fullName>
    </alternativeName>
    <alternativeName>
        <fullName evidence="11">RING-type E3 ubiquitin transferase RMA</fullName>
    </alternativeName>
</protein>
<dbReference type="OMA" id="YKWLQVK"/>
<evidence type="ECO:0000256" key="5">
    <source>
        <dbReference type="ARBA" id="ARBA00022723"/>
    </source>
</evidence>
<keyword evidence="8 11" id="KW-0862">Zinc</keyword>
<proteinExistence type="predicted"/>
<evidence type="ECO:0000256" key="1">
    <source>
        <dbReference type="ARBA" id="ARBA00000900"/>
    </source>
</evidence>
<keyword evidence="11" id="KW-0812">Transmembrane</keyword>
<feature type="transmembrane region" description="Helical" evidence="11">
    <location>
        <begin position="160"/>
        <end position="181"/>
    </location>
</feature>
<comment type="subcellular location">
    <subcellularLocation>
        <location evidence="2">Endomembrane system</location>
    </subcellularLocation>
    <subcellularLocation>
        <location evidence="11">Endoplasmic reticulum membrane</location>
        <topology evidence="11">Single-pass type IV membrane protein</topology>
    </subcellularLocation>
</comment>
<dbReference type="SMART" id="SM00184">
    <property type="entry name" value="RING"/>
    <property type="match status" value="1"/>
</dbReference>
<gene>
    <name evidence="14" type="ORF">GSMUA_275180.1</name>
</gene>
<dbReference type="GO" id="GO:0005789">
    <property type="term" value="C:endoplasmic reticulum membrane"/>
    <property type="evidence" value="ECO:0007669"/>
    <property type="project" value="UniProtKB-SubCell"/>
</dbReference>
<keyword evidence="11" id="KW-0256">Endoplasmic reticulum</keyword>
<dbReference type="Proteomes" id="UP000012960">
    <property type="component" value="Unplaced"/>
</dbReference>
<evidence type="ECO:0000256" key="4">
    <source>
        <dbReference type="ARBA" id="ARBA00022679"/>
    </source>
</evidence>
<dbReference type="InterPro" id="IPR045103">
    <property type="entry name" value="RNF5/RNF185-like"/>
</dbReference>
<dbReference type="FunCoup" id="A0A804J7M2">
    <property type="interactions" value="1228"/>
</dbReference>
<dbReference type="InParanoid" id="A0A804J7M2"/>
<evidence type="ECO:0000256" key="9">
    <source>
        <dbReference type="ARBA" id="ARBA00023136"/>
    </source>
</evidence>
<dbReference type="OrthoDB" id="6270329at2759"/>
<evidence type="ECO:0000313" key="14">
    <source>
        <dbReference type="EMBL" id="CAG1839341.1"/>
    </source>
</evidence>
<feature type="compositionally biased region" description="Pro residues" evidence="12">
    <location>
        <begin position="116"/>
        <end position="125"/>
    </location>
</feature>
<feature type="compositionally biased region" description="Basic and acidic residues" evidence="12">
    <location>
        <begin position="129"/>
        <end position="138"/>
    </location>
</feature>
<evidence type="ECO:0000313" key="16">
    <source>
        <dbReference type="Proteomes" id="UP000012960"/>
    </source>
</evidence>
<evidence type="ECO:0000256" key="6">
    <source>
        <dbReference type="ARBA" id="ARBA00022771"/>
    </source>
</evidence>
<dbReference type="PANTHER" id="PTHR12313">
    <property type="entry name" value="E3 UBIQUITIN-PROTEIN LIGASE RNF5-RELATED"/>
    <property type="match status" value="1"/>
</dbReference>
<feature type="domain" description="RING-type" evidence="13">
    <location>
        <begin position="42"/>
        <end position="85"/>
    </location>
</feature>
<reference evidence="14" key="1">
    <citation type="submission" date="2021-03" db="EMBL/GenBank/DDBJ databases">
        <authorList>
            <consortium name="Genoscope - CEA"/>
            <person name="William W."/>
        </authorList>
    </citation>
    <scope>NUCLEOTIDE SEQUENCE</scope>
    <source>
        <strain evidence="14">Doubled-haploid Pahang</strain>
    </source>
</reference>
<dbReference type="EMBL" id="HG996470">
    <property type="protein sequence ID" value="CAG1839341.1"/>
    <property type="molecule type" value="Genomic_DNA"/>
</dbReference>
<dbReference type="InterPro" id="IPR018957">
    <property type="entry name" value="Znf_C3HC4_RING-type"/>
</dbReference>
<dbReference type="Gramene" id="Ma05_t23160.1">
    <property type="protein sequence ID" value="Ma05_p23160.1"/>
    <property type="gene ID" value="Ma05_g23160"/>
</dbReference>
<keyword evidence="4 11" id="KW-0808">Transferase</keyword>
<reference evidence="15" key="2">
    <citation type="submission" date="2021-05" db="UniProtKB">
        <authorList>
            <consortium name="EnsemblPlants"/>
        </authorList>
    </citation>
    <scope>IDENTIFICATION</scope>
    <source>
        <strain evidence="15">subsp. malaccensis</strain>
    </source>
</reference>
<dbReference type="GO" id="GO:0006511">
    <property type="term" value="P:ubiquitin-dependent protein catabolic process"/>
    <property type="evidence" value="ECO:0000318"/>
    <property type="project" value="GO_Central"/>
</dbReference>
<dbReference type="Gene3D" id="3.30.40.10">
    <property type="entry name" value="Zinc/RING finger domain, C3HC4 (zinc finger)"/>
    <property type="match status" value="1"/>
</dbReference>
<comment type="catalytic activity">
    <reaction evidence="1 11">
        <text>S-ubiquitinyl-[E2 ubiquitin-conjugating enzyme]-L-cysteine + [acceptor protein]-L-lysine = [E2 ubiquitin-conjugating enzyme]-L-cysteine + N(6)-ubiquitinyl-[acceptor protein]-L-lysine.</text>
        <dbReference type="EC" id="2.3.2.27"/>
    </reaction>
</comment>
<dbReference type="EC" id="2.3.2.27" evidence="11"/>
<dbReference type="GO" id="GO:0036503">
    <property type="term" value="P:ERAD pathway"/>
    <property type="evidence" value="ECO:0000318"/>
    <property type="project" value="GO_Central"/>
</dbReference>
<keyword evidence="11" id="KW-1133">Transmembrane helix</keyword>
<evidence type="ECO:0000256" key="12">
    <source>
        <dbReference type="SAM" id="MobiDB-lite"/>
    </source>
</evidence>
<keyword evidence="7 11" id="KW-0833">Ubl conjugation pathway</keyword>
<name>A0A804J7M2_MUSAM</name>
<dbReference type="GO" id="GO:0044390">
    <property type="term" value="F:ubiquitin-like protein conjugating enzyme binding"/>
    <property type="evidence" value="ECO:0000318"/>
    <property type="project" value="GO_Central"/>
</dbReference>
<dbReference type="InterPro" id="IPR001841">
    <property type="entry name" value="Znf_RING"/>
</dbReference>
<dbReference type="UniPathway" id="UPA00143"/>
<accession>A0A804J7M2</accession>
<comment type="function">
    <text evidence="11">E3 ubiquitin-protein ligase.</text>
</comment>
<feature type="region of interest" description="Disordered" evidence="12">
    <location>
        <begin position="98"/>
        <end position="149"/>
    </location>
</feature>
<evidence type="ECO:0000256" key="2">
    <source>
        <dbReference type="ARBA" id="ARBA00004308"/>
    </source>
</evidence>
<evidence type="ECO:0000256" key="11">
    <source>
        <dbReference type="RuleBase" id="RU369090"/>
    </source>
</evidence>
<dbReference type="GO" id="GO:0016567">
    <property type="term" value="P:protein ubiquitination"/>
    <property type="evidence" value="ECO:0007669"/>
    <property type="project" value="UniProtKB-UniPathway"/>
</dbReference>